<dbReference type="CDD" id="cd06173">
    <property type="entry name" value="MFS_MefA_like"/>
    <property type="match status" value="1"/>
</dbReference>
<feature type="transmembrane region" description="Helical" evidence="7">
    <location>
        <begin position="286"/>
        <end position="309"/>
    </location>
</feature>
<protein>
    <submittedName>
        <fullName evidence="9">MFS transporter</fullName>
    </submittedName>
</protein>
<evidence type="ECO:0000256" key="5">
    <source>
        <dbReference type="ARBA" id="ARBA00022989"/>
    </source>
</evidence>
<keyword evidence="10" id="KW-1185">Reference proteome</keyword>
<dbReference type="InterPro" id="IPR011701">
    <property type="entry name" value="MFS"/>
</dbReference>
<dbReference type="PANTHER" id="PTHR43266">
    <property type="entry name" value="MACROLIDE-EFFLUX PROTEIN"/>
    <property type="match status" value="1"/>
</dbReference>
<dbReference type="Gene3D" id="1.20.1250.20">
    <property type="entry name" value="MFS general substrate transporter like domains"/>
    <property type="match status" value="1"/>
</dbReference>
<organism evidence="9 10">
    <name type="scientific">Cytobacillus kochii</name>
    <dbReference type="NCBI Taxonomy" id="859143"/>
    <lineage>
        <taxon>Bacteria</taxon>
        <taxon>Bacillati</taxon>
        <taxon>Bacillota</taxon>
        <taxon>Bacilli</taxon>
        <taxon>Bacillales</taxon>
        <taxon>Bacillaceae</taxon>
        <taxon>Cytobacillus</taxon>
    </lineage>
</organism>
<evidence type="ECO:0000256" key="7">
    <source>
        <dbReference type="SAM" id="Phobius"/>
    </source>
</evidence>
<dbReference type="InterPro" id="IPR036259">
    <property type="entry name" value="MFS_trans_sf"/>
</dbReference>
<dbReference type="RefSeq" id="WP_095371526.1">
    <property type="nucleotide sequence ID" value="NZ_CP022983.1"/>
</dbReference>
<evidence type="ECO:0000256" key="2">
    <source>
        <dbReference type="ARBA" id="ARBA00022448"/>
    </source>
</evidence>
<keyword evidence="4 7" id="KW-0812">Transmembrane</keyword>
<dbReference type="SUPFAM" id="SSF103473">
    <property type="entry name" value="MFS general substrate transporter"/>
    <property type="match status" value="1"/>
</dbReference>
<feature type="transmembrane region" description="Helical" evidence="7">
    <location>
        <begin position="9"/>
        <end position="35"/>
    </location>
</feature>
<dbReference type="GO" id="GO:0005886">
    <property type="term" value="C:plasma membrane"/>
    <property type="evidence" value="ECO:0007669"/>
    <property type="project" value="UniProtKB-SubCell"/>
</dbReference>
<accession>A0A248TIB5</accession>
<evidence type="ECO:0000256" key="4">
    <source>
        <dbReference type="ARBA" id="ARBA00022692"/>
    </source>
</evidence>
<evidence type="ECO:0000256" key="1">
    <source>
        <dbReference type="ARBA" id="ARBA00004651"/>
    </source>
</evidence>
<dbReference type="PRINTS" id="PR01988">
    <property type="entry name" value="EXPORTERBACE"/>
</dbReference>
<dbReference type="Proteomes" id="UP000215137">
    <property type="component" value="Chromosome"/>
</dbReference>
<name>A0A248TIB5_9BACI</name>
<dbReference type="PROSITE" id="PS50850">
    <property type="entry name" value="MFS"/>
    <property type="match status" value="1"/>
</dbReference>
<feature type="transmembrane region" description="Helical" evidence="7">
    <location>
        <begin position="166"/>
        <end position="186"/>
    </location>
</feature>
<keyword evidence="5 7" id="KW-1133">Transmembrane helix</keyword>
<feature type="transmembrane region" description="Helical" evidence="7">
    <location>
        <begin position="102"/>
        <end position="120"/>
    </location>
</feature>
<keyword evidence="2" id="KW-0813">Transport</keyword>
<feature type="transmembrane region" description="Helical" evidence="7">
    <location>
        <begin position="140"/>
        <end position="160"/>
    </location>
</feature>
<gene>
    <name evidence="9" type="ORF">CKF48_11945</name>
</gene>
<feature type="transmembrane region" description="Helical" evidence="7">
    <location>
        <begin position="372"/>
        <end position="391"/>
    </location>
</feature>
<dbReference type="GO" id="GO:0022857">
    <property type="term" value="F:transmembrane transporter activity"/>
    <property type="evidence" value="ECO:0007669"/>
    <property type="project" value="InterPro"/>
</dbReference>
<keyword evidence="6 7" id="KW-0472">Membrane</keyword>
<reference evidence="9 10" key="1">
    <citation type="submission" date="2017-08" db="EMBL/GenBank/DDBJ databases">
        <title>Complete Genome Sequence of Bacillus kochii Oregon-R-modENCODE STRAIN BDGP4, isolated from Drosophila melanogaster gut.</title>
        <authorList>
            <person name="Wan K.H."/>
            <person name="Yu C."/>
            <person name="Park S."/>
            <person name="Hammonds A.S."/>
            <person name="Booth B.W."/>
            <person name="Celniker S.E."/>
        </authorList>
    </citation>
    <scope>NUCLEOTIDE SEQUENCE [LARGE SCALE GENOMIC DNA]</scope>
    <source>
        <strain evidence="9 10">BDGP4</strain>
    </source>
</reference>
<feature type="transmembrane region" description="Helical" evidence="7">
    <location>
        <begin position="41"/>
        <end position="64"/>
    </location>
</feature>
<dbReference type="Pfam" id="PF07690">
    <property type="entry name" value="MFS_1"/>
    <property type="match status" value="1"/>
</dbReference>
<evidence type="ECO:0000313" key="10">
    <source>
        <dbReference type="Proteomes" id="UP000215137"/>
    </source>
</evidence>
<dbReference type="AlphaFoldDB" id="A0A248TIB5"/>
<feature type="transmembrane region" description="Helical" evidence="7">
    <location>
        <begin position="258"/>
        <end position="277"/>
    </location>
</feature>
<dbReference type="EMBL" id="CP022983">
    <property type="protein sequence ID" value="ASV67957.1"/>
    <property type="molecule type" value="Genomic_DNA"/>
</dbReference>
<feature type="domain" description="Major facilitator superfamily (MFS) profile" evidence="8">
    <location>
        <begin position="9"/>
        <end position="398"/>
    </location>
</feature>
<feature type="transmembrane region" description="Helical" evidence="7">
    <location>
        <begin position="315"/>
        <end position="333"/>
    </location>
</feature>
<feature type="transmembrane region" description="Helical" evidence="7">
    <location>
        <begin position="76"/>
        <end position="96"/>
    </location>
</feature>
<dbReference type="PANTHER" id="PTHR43266:SF8">
    <property type="entry name" value="MACROLIDE-EFFLUX PROTEIN"/>
    <property type="match status" value="1"/>
</dbReference>
<evidence type="ECO:0000256" key="6">
    <source>
        <dbReference type="ARBA" id="ARBA00023136"/>
    </source>
</evidence>
<evidence type="ECO:0000256" key="3">
    <source>
        <dbReference type="ARBA" id="ARBA00022475"/>
    </source>
</evidence>
<proteinExistence type="predicted"/>
<feature type="transmembrane region" description="Helical" evidence="7">
    <location>
        <begin position="345"/>
        <end position="366"/>
    </location>
</feature>
<dbReference type="OrthoDB" id="2942684at2"/>
<keyword evidence="3" id="KW-1003">Cell membrane</keyword>
<evidence type="ECO:0000313" key="9">
    <source>
        <dbReference type="EMBL" id="ASV67957.1"/>
    </source>
</evidence>
<sequence>MSSIFNNRFIYCILFSALFLQMGIWIRNFSILLFVTEQTNGNAIAISFIMLAEYAPIFLFSFLGGTFADRWRPKKTMVWCDILTAISIFAIFAALLFSTWKVVFFITLISAVLSQLSQPAGMKLFKQNLPDKLLQPAMSLYQTLSAVFMIMGPVIGTIVYENLGLLPSILITGSAFLLSAFSLFFITESKNIERESSIHIANILDDMRGGIKYVLKNNQLKALGACFLFAGLAVGLIQPMNIFIVMEKLSLGTEYLQWLLMINGLGMVIGGVISFTLSSKIQPMKFLAIGVAMTAISISIIGYSTVLMLTLLGQFLYGVFLPVIQIGIHTMVLKNTNDHLIGRVNGILVPLFSGSMVMSITLVGILKSVVSVTFIFQVSACLFLVALAIILRNTKQQSLNEPGQARNV</sequence>
<feature type="transmembrane region" description="Helical" evidence="7">
    <location>
        <begin position="222"/>
        <end position="246"/>
    </location>
</feature>
<comment type="subcellular location">
    <subcellularLocation>
        <location evidence="1">Cell membrane</location>
        <topology evidence="1">Multi-pass membrane protein</topology>
    </subcellularLocation>
</comment>
<dbReference type="InterPro" id="IPR020846">
    <property type="entry name" value="MFS_dom"/>
</dbReference>
<evidence type="ECO:0000259" key="8">
    <source>
        <dbReference type="PROSITE" id="PS50850"/>
    </source>
</evidence>
<dbReference type="InterPro" id="IPR022324">
    <property type="entry name" value="Bacilysin_exporter_BacE_put"/>
</dbReference>
<dbReference type="KEGG" id="bko:CKF48_11945"/>